<name>A0AAU0F3B9_9FLAO</name>
<accession>A0AAU0F3B9</accession>
<dbReference type="Proteomes" id="UP001432059">
    <property type="component" value="Chromosome"/>
</dbReference>
<organism evidence="2 3">
    <name type="scientific">Bergeyella porcorum</name>
    <dbReference type="NCBI Taxonomy" id="1735111"/>
    <lineage>
        <taxon>Bacteria</taxon>
        <taxon>Pseudomonadati</taxon>
        <taxon>Bacteroidota</taxon>
        <taxon>Flavobacteriia</taxon>
        <taxon>Flavobacteriales</taxon>
        <taxon>Weeksellaceae</taxon>
        <taxon>Bergeyella</taxon>
    </lineage>
</organism>
<proteinExistence type="predicted"/>
<dbReference type="KEGG" id="bpor:BPO_1788"/>
<evidence type="ECO:0000313" key="2">
    <source>
        <dbReference type="EMBL" id="WOC52435.1"/>
    </source>
</evidence>
<evidence type="ECO:0000313" key="3">
    <source>
        <dbReference type="Proteomes" id="UP001432059"/>
    </source>
</evidence>
<dbReference type="PANTHER" id="PTHR22916">
    <property type="entry name" value="GLYCOSYLTRANSFERASE"/>
    <property type="match status" value="1"/>
</dbReference>
<dbReference type="InterPro" id="IPR001173">
    <property type="entry name" value="Glyco_trans_2-like"/>
</dbReference>
<dbReference type="SUPFAM" id="SSF53448">
    <property type="entry name" value="Nucleotide-diphospho-sugar transferases"/>
    <property type="match status" value="1"/>
</dbReference>
<dbReference type="InterPro" id="IPR029044">
    <property type="entry name" value="Nucleotide-diphossugar_trans"/>
</dbReference>
<dbReference type="Gene3D" id="3.90.550.10">
    <property type="entry name" value="Spore Coat Polysaccharide Biosynthesis Protein SpsA, Chain A"/>
    <property type="match status" value="1"/>
</dbReference>
<keyword evidence="3" id="KW-1185">Reference proteome</keyword>
<gene>
    <name evidence="2" type="ORF">BPO_1788</name>
</gene>
<keyword evidence="2" id="KW-0808">Transferase</keyword>
<dbReference type="Pfam" id="PF00535">
    <property type="entry name" value="Glycos_transf_2"/>
    <property type="match status" value="1"/>
</dbReference>
<sequence length="311" mass="37047">MSVYNAEKYISQAIDSILNQSFKDFEFIIIEDCSTDNSLAILNSYAEKDSRIKIIQKQENKRMKGFIENLNIGLNEAQGKYIARMDADDIAHPLRFEKQYQYLETNPDIFMVGSAVNFIDENNHFIKKLEALEHHTEIIKQMPKTVTMYHPVIMFRNYSNIRYRNLYYCEDYDLYLRSINEGKKFHNFTESLLDYRILNTSISRKDNKFLCILFVEKAKQFYRETIQKGKDSYHNFVPEDLLSILDDTRTPNKDDLKFALRVSAKFKYKNEFNKLLKIYHQNYTKDIETRILQTIINLPNIVSKIYFKITQ</sequence>
<dbReference type="PANTHER" id="PTHR22916:SF3">
    <property type="entry name" value="UDP-GLCNAC:BETAGAL BETA-1,3-N-ACETYLGLUCOSAMINYLTRANSFERASE-LIKE PROTEIN 1"/>
    <property type="match status" value="1"/>
</dbReference>
<protein>
    <submittedName>
        <fullName evidence="2">Glycosyl transferase family 2</fullName>
    </submittedName>
</protein>
<evidence type="ECO:0000259" key="1">
    <source>
        <dbReference type="Pfam" id="PF00535"/>
    </source>
</evidence>
<reference evidence="2" key="1">
    <citation type="submission" date="2023-10" db="EMBL/GenBank/DDBJ databases">
        <title>Characterization and whole genome sequencing of a novel strain of Bergeyella porcorum QD2021 isolated from pig.</title>
        <authorList>
            <person name="Liu G."/>
            <person name="Chen C."/>
            <person name="Han X."/>
        </authorList>
    </citation>
    <scope>NUCLEOTIDE SEQUENCE</scope>
    <source>
        <strain evidence="2">QD2021</strain>
    </source>
</reference>
<dbReference type="EMBL" id="CP136426">
    <property type="protein sequence ID" value="WOC52435.1"/>
    <property type="molecule type" value="Genomic_DNA"/>
</dbReference>
<feature type="domain" description="Glycosyltransferase 2-like" evidence="1">
    <location>
        <begin position="1"/>
        <end position="157"/>
    </location>
</feature>
<dbReference type="AlphaFoldDB" id="A0AAU0F3B9"/>
<dbReference type="GO" id="GO:0016758">
    <property type="term" value="F:hexosyltransferase activity"/>
    <property type="evidence" value="ECO:0007669"/>
    <property type="project" value="UniProtKB-ARBA"/>
</dbReference>